<proteinExistence type="predicted"/>
<reference evidence="1" key="1">
    <citation type="submission" date="2022-03" db="EMBL/GenBank/DDBJ databases">
        <authorList>
            <person name="Martin H S."/>
        </authorList>
    </citation>
    <scope>NUCLEOTIDE SEQUENCE</scope>
</reference>
<protein>
    <submittedName>
        <fullName evidence="1">Uncharacterized protein</fullName>
    </submittedName>
</protein>
<dbReference type="Proteomes" id="UP000837857">
    <property type="component" value="Chromosome 16"/>
</dbReference>
<evidence type="ECO:0000313" key="2">
    <source>
        <dbReference type="Proteomes" id="UP000837857"/>
    </source>
</evidence>
<evidence type="ECO:0000313" key="1">
    <source>
        <dbReference type="EMBL" id="CAH2045457.1"/>
    </source>
</evidence>
<feature type="non-terminal residue" evidence="1">
    <location>
        <position position="98"/>
    </location>
</feature>
<gene>
    <name evidence="1" type="ORF">IPOD504_LOCUS5082</name>
</gene>
<organism evidence="1 2">
    <name type="scientific">Iphiclides podalirius</name>
    <name type="common">scarce swallowtail</name>
    <dbReference type="NCBI Taxonomy" id="110791"/>
    <lineage>
        <taxon>Eukaryota</taxon>
        <taxon>Metazoa</taxon>
        <taxon>Ecdysozoa</taxon>
        <taxon>Arthropoda</taxon>
        <taxon>Hexapoda</taxon>
        <taxon>Insecta</taxon>
        <taxon>Pterygota</taxon>
        <taxon>Neoptera</taxon>
        <taxon>Endopterygota</taxon>
        <taxon>Lepidoptera</taxon>
        <taxon>Glossata</taxon>
        <taxon>Ditrysia</taxon>
        <taxon>Papilionoidea</taxon>
        <taxon>Papilionidae</taxon>
        <taxon>Papilioninae</taxon>
        <taxon>Iphiclides</taxon>
    </lineage>
</organism>
<keyword evidence="2" id="KW-1185">Reference proteome</keyword>
<accession>A0ABN8I4H0</accession>
<sequence length="98" mass="10122">MGLMSISVVAICSGNERPPLLPLCISNDAPPPRSPAAPRPRPIDCGGARAGSAVIVTPSDTLPAPAKQTLSHARKAQFAPPRIGIERAEARYKFGGGP</sequence>
<dbReference type="EMBL" id="OW152828">
    <property type="protein sequence ID" value="CAH2045457.1"/>
    <property type="molecule type" value="Genomic_DNA"/>
</dbReference>
<name>A0ABN8I4H0_9NEOP</name>